<evidence type="ECO:0000313" key="3">
    <source>
        <dbReference type="Proteomes" id="UP000403266"/>
    </source>
</evidence>
<dbReference type="AlphaFoldDB" id="A0A5N7N1J8"/>
<dbReference type="InterPro" id="IPR046913">
    <property type="entry name" value="ABC-3C_CTD7"/>
</dbReference>
<feature type="domain" description="ABC-three component systems C-terminal" evidence="1">
    <location>
        <begin position="278"/>
        <end position="403"/>
    </location>
</feature>
<gene>
    <name evidence="2" type="ORF">FS320_33060</name>
</gene>
<protein>
    <recommendedName>
        <fullName evidence="1">ABC-three component systems C-terminal domain-containing protein</fullName>
    </recommendedName>
</protein>
<dbReference type="RefSeq" id="WP_152716656.1">
    <property type="nucleotide sequence ID" value="NZ_VOSJ01000288.1"/>
</dbReference>
<comment type="caution">
    <text evidence="2">The sequence shown here is derived from an EMBL/GenBank/DDBJ whole genome shotgun (WGS) entry which is preliminary data.</text>
</comment>
<keyword evidence="3" id="KW-1185">Reference proteome</keyword>
<evidence type="ECO:0000259" key="1">
    <source>
        <dbReference type="Pfam" id="PF20283"/>
    </source>
</evidence>
<accession>A0A5N7N1J8</accession>
<organism evidence="2 3">
    <name type="scientific">Microvirga tunisiensis</name>
    <dbReference type="NCBI Taxonomy" id="2108360"/>
    <lineage>
        <taxon>Bacteria</taxon>
        <taxon>Pseudomonadati</taxon>
        <taxon>Pseudomonadota</taxon>
        <taxon>Alphaproteobacteria</taxon>
        <taxon>Hyphomicrobiales</taxon>
        <taxon>Methylobacteriaceae</taxon>
        <taxon>Microvirga</taxon>
    </lineage>
</organism>
<dbReference type="Pfam" id="PF20283">
    <property type="entry name" value="CTD7"/>
    <property type="match status" value="1"/>
</dbReference>
<sequence>MSDANTVSHSATGSALGYYFQAVYALVVLLDAGGDDAGVSVETLDDVFLETQSEKSLHQLKHSIDATTSISVYSDEIWKTLKVWIDGYSDIRQINAKLILSSVATFAPDSPLNRLVPSDSGPLLREPLLLSLRKEAERVCKKRAEHKAAGKISPPFAKKAPGCEAFLNMDEKDQRDLINRIEFRPGTYQITDAVAEVAARLSEIPLKERLQVAERLLEWWDRQVVCSLTQERGRIIQKIELQQKVLLLIKECAEQKLPTDLIRKKPPSDHTILDNIRRQIELVGGDQTIVDRASREEWRARNQRAKWLELDFSVSDELASFDDLLCEEWQDRHDRLRMTLKGADHGAKQEAGMTLLDWSHFDAPNQISPFRGHVTESSLVRGSYQMLANDLIIGWHCDYKELLK</sequence>
<evidence type="ECO:0000313" key="2">
    <source>
        <dbReference type="EMBL" id="MPR29776.1"/>
    </source>
</evidence>
<dbReference type="OrthoDB" id="2786695at2"/>
<proteinExistence type="predicted"/>
<dbReference type="Proteomes" id="UP000403266">
    <property type="component" value="Unassembled WGS sequence"/>
</dbReference>
<name>A0A5N7N1J8_9HYPH</name>
<dbReference type="EMBL" id="VOSK01000267">
    <property type="protein sequence ID" value="MPR29776.1"/>
    <property type="molecule type" value="Genomic_DNA"/>
</dbReference>
<reference evidence="2 3" key="1">
    <citation type="journal article" date="2019" name="Syst. Appl. Microbiol.">
        <title>Microvirga tunisiensis sp. nov., a root nodule symbiotic bacterium isolated from Lupinus micranthus and L. luteus grown in Northern Tunisia.</title>
        <authorList>
            <person name="Msaddak A."/>
            <person name="Rejili M."/>
            <person name="Duran D."/>
            <person name="Mars M."/>
            <person name="Palacios J.M."/>
            <person name="Ruiz-Argueso T."/>
            <person name="Rey L."/>
            <person name="Imperial J."/>
        </authorList>
    </citation>
    <scope>NUCLEOTIDE SEQUENCE [LARGE SCALE GENOMIC DNA]</scope>
    <source>
        <strain evidence="2 3">Lmie10</strain>
    </source>
</reference>